<feature type="transmembrane region" description="Helical" evidence="1">
    <location>
        <begin position="39"/>
        <end position="62"/>
    </location>
</feature>
<keyword evidence="1" id="KW-0472">Membrane</keyword>
<evidence type="ECO:0000256" key="1">
    <source>
        <dbReference type="SAM" id="Phobius"/>
    </source>
</evidence>
<sequence length="217" mass="22359">MLYAVSYAFMDSINVLSIAVIVALGVLLPAGMYKKVTPLLVAGNWSGVFALALLVTVVFSGFGELMQKILDSAAFGLTLMAVGVITLLGTWISKGKPPAVVGRLLGGLQRPSPMTFWIGFGLGVVQSATSVPFFAGLIVLAALHPAPATLGVGVVLYASIALSLPIIAALLVGWVRIAPNSPIGRLFTKASRNTELLSKVAGYSVGVLLIVLGALGV</sequence>
<feature type="transmembrane region" description="Helical" evidence="1">
    <location>
        <begin position="114"/>
        <end position="142"/>
    </location>
</feature>
<organism evidence="2 3">
    <name type="scientific">Corynebacterium pseudodiphtheriticum</name>
    <dbReference type="NCBI Taxonomy" id="37637"/>
    <lineage>
        <taxon>Bacteria</taxon>
        <taxon>Bacillati</taxon>
        <taxon>Actinomycetota</taxon>
        <taxon>Actinomycetes</taxon>
        <taxon>Mycobacteriales</taxon>
        <taxon>Corynebacteriaceae</taxon>
        <taxon>Corynebacterium</taxon>
    </lineage>
</organism>
<proteinExistence type="predicted"/>
<dbReference type="Proteomes" id="UP001224412">
    <property type="component" value="Unassembled WGS sequence"/>
</dbReference>
<comment type="caution">
    <text evidence="2">The sequence shown here is derived from an EMBL/GenBank/DDBJ whole genome shotgun (WGS) entry which is preliminary data.</text>
</comment>
<feature type="transmembrane region" description="Helical" evidence="1">
    <location>
        <begin position="196"/>
        <end position="215"/>
    </location>
</feature>
<gene>
    <name evidence="2" type="ORF">QPX42_08070</name>
</gene>
<dbReference type="AlphaFoldDB" id="A0AAP4BRG0"/>
<keyword evidence="1" id="KW-0812">Transmembrane</keyword>
<evidence type="ECO:0008006" key="4">
    <source>
        <dbReference type="Google" id="ProtNLM"/>
    </source>
</evidence>
<evidence type="ECO:0000313" key="2">
    <source>
        <dbReference type="EMBL" id="MDK4307492.1"/>
    </source>
</evidence>
<reference evidence="2" key="1">
    <citation type="submission" date="2023-05" db="EMBL/GenBank/DDBJ databases">
        <title>Metabolic capabilities are highly conserved among human nasal-associated Corynebacterium species in pangenomic analyses.</title>
        <authorList>
            <person name="Tran T.H."/>
            <person name="Roberts A.Q."/>
            <person name="Escapa I.F."/>
            <person name="Gao W."/>
            <person name="Conlan S."/>
            <person name="Kong H."/>
            <person name="Segre J.A."/>
            <person name="Kelly M.S."/>
            <person name="Lemon K.P."/>
        </authorList>
    </citation>
    <scope>NUCLEOTIDE SEQUENCE</scope>
    <source>
        <strain evidence="2">KPL2773</strain>
    </source>
</reference>
<feature type="transmembrane region" description="Helical" evidence="1">
    <location>
        <begin position="74"/>
        <end position="93"/>
    </location>
</feature>
<keyword evidence="1" id="KW-1133">Transmembrane helix</keyword>
<accession>A0AAP4BRG0</accession>
<dbReference type="RefSeq" id="WP_284588748.1">
    <property type="nucleotide sequence ID" value="NZ_JASNUC010000002.1"/>
</dbReference>
<evidence type="ECO:0000313" key="3">
    <source>
        <dbReference type="Proteomes" id="UP001224412"/>
    </source>
</evidence>
<feature type="transmembrane region" description="Helical" evidence="1">
    <location>
        <begin position="12"/>
        <end position="32"/>
    </location>
</feature>
<dbReference type="EMBL" id="JASNVH010000012">
    <property type="protein sequence ID" value="MDK4307492.1"/>
    <property type="molecule type" value="Genomic_DNA"/>
</dbReference>
<protein>
    <recommendedName>
        <fullName evidence="4">GAP family protein</fullName>
    </recommendedName>
</protein>
<feature type="transmembrane region" description="Helical" evidence="1">
    <location>
        <begin position="154"/>
        <end position="175"/>
    </location>
</feature>
<name>A0AAP4BRG0_9CORY</name>